<feature type="compositionally biased region" description="Polar residues" evidence="1">
    <location>
        <begin position="363"/>
        <end position="374"/>
    </location>
</feature>
<evidence type="ECO:0000313" key="3">
    <source>
        <dbReference type="Proteomes" id="UP000053070"/>
    </source>
</evidence>
<feature type="compositionally biased region" description="Acidic residues" evidence="1">
    <location>
        <begin position="325"/>
        <end position="362"/>
    </location>
</feature>
<name>A0A0G9MQZ9_9SPHN</name>
<proteinExistence type="predicted"/>
<accession>A0A0G9MQZ9</accession>
<organism evidence="2 3">
    <name type="scientific">Aurantiacibacter gangjinensis</name>
    <dbReference type="NCBI Taxonomy" id="502682"/>
    <lineage>
        <taxon>Bacteria</taxon>
        <taxon>Pseudomonadati</taxon>
        <taxon>Pseudomonadota</taxon>
        <taxon>Alphaproteobacteria</taxon>
        <taxon>Sphingomonadales</taxon>
        <taxon>Erythrobacteraceae</taxon>
        <taxon>Aurantiacibacter</taxon>
    </lineage>
</organism>
<dbReference type="KEGG" id="egn:BMF35_a2230"/>
<dbReference type="PATRIC" id="fig|502682.8.peg.819"/>
<dbReference type="RefSeq" id="WP_047006001.1">
    <property type="nucleotide sequence ID" value="NZ_CP018097.1"/>
</dbReference>
<dbReference type="AlphaFoldDB" id="A0A0G9MQZ9"/>
<feature type="compositionally biased region" description="Acidic residues" evidence="1">
    <location>
        <begin position="89"/>
        <end position="111"/>
    </location>
</feature>
<dbReference type="EMBL" id="LBHC01000001">
    <property type="protein sequence ID" value="KLE33151.1"/>
    <property type="molecule type" value="Genomic_DNA"/>
</dbReference>
<feature type="compositionally biased region" description="Acidic residues" evidence="1">
    <location>
        <begin position="291"/>
        <end position="301"/>
    </location>
</feature>
<reference evidence="2 3" key="1">
    <citation type="submission" date="2015-04" db="EMBL/GenBank/DDBJ databases">
        <title>The draft genome sequence of Erythrobacr gangjinensis K7-2.</title>
        <authorList>
            <person name="Zhuang L."/>
            <person name="Liu Y."/>
            <person name="Shao Z."/>
        </authorList>
    </citation>
    <scope>NUCLEOTIDE SEQUENCE [LARGE SCALE GENOMIC DNA]</scope>
    <source>
        <strain evidence="2 3">K7-2</strain>
    </source>
</reference>
<feature type="region of interest" description="Disordered" evidence="1">
    <location>
        <begin position="176"/>
        <end position="425"/>
    </location>
</feature>
<evidence type="ECO:0000313" key="2">
    <source>
        <dbReference type="EMBL" id="KLE33151.1"/>
    </source>
</evidence>
<dbReference type="STRING" id="502682.BMF35_a2230"/>
<protein>
    <submittedName>
        <fullName evidence="2">Uncharacterized protein</fullName>
    </submittedName>
</protein>
<gene>
    <name evidence="2" type="ORF">AAW01_04010</name>
</gene>
<sequence>MGHATSSALRTDGAASTASLQGAANDAYGSLAGLGAPKKFKKKPVLVLDPEELAKAHAMFQDAQADILGAERPAQEARPSSLLGLAPISEEDDAEDMGVEDESTLSDEDYDIPSAEEVLKMTEGRSGLPPEDEAMQAQALEDGFHEETRIFPTLPVLSDDEMASNEPAELHEPVAEDAEAAAEPVETFDEEPVAETPEAEFTEIPVPAIDEHSTDEEPPVEASAMQDAPIPEEPVEEMREASADDAWAEDDMAPATPPRPSLFERMSAMGEMPLEVPEERMQEPAPVEPTEPMEETAEEEPTPVADLPAEQAEHDAPQSIGADDYGPEPEEAVFEEPAAFDETETEPVELAAEDEWQTDEQADSTAPETDTVDWSTVADEAEAVPEPVAAEAHPDEFAAPAEEEYAPSEEYGVEEPSNVETYDEDEDSMDGYAFMYANNPRGRVTRLAPQGSQNSLRAKLVKDRDVVETGGGYDSPSLLARFTDWVRGLFNR</sequence>
<feature type="compositionally biased region" description="Acidic residues" evidence="1">
    <location>
        <begin position="401"/>
        <end position="413"/>
    </location>
</feature>
<comment type="caution">
    <text evidence="2">The sequence shown here is derived from an EMBL/GenBank/DDBJ whole genome shotgun (WGS) entry which is preliminary data.</text>
</comment>
<dbReference type="Proteomes" id="UP000053070">
    <property type="component" value="Unassembled WGS sequence"/>
</dbReference>
<feature type="region of interest" description="Disordered" evidence="1">
    <location>
        <begin position="70"/>
        <end position="111"/>
    </location>
</feature>
<feature type="compositionally biased region" description="Acidic residues" evidence="1">
    <location>
        <begin position="176"/>
        <end position="201"/>
    </location>
</feature>
<evidence type="ECO:0000256" key="1">
    <source>
        <dbReference type="SAM" id="MobiDB-lite"/>
    </source>
</evidence>
<dbReference type="OrthoDB" id="7408619at2"/>
<keyword evidence="3" id="KW-1185">Reference proteome</keyword>